<accession>A0A1H1LM40</accession>
<evidence type="ECO:0000313" key="2">
    <source>
        <dbReference type="Proteomes" id="UP000198859"/>
    </source>
</evidence>
<dbReference type="AlphaFoldDB" id="A0A1H1LM40"/>
<gene>
    <name evidence="1" type="ORF">SAMN04488570_0272</name>
</gene>
<dbReference type="EMBL" id="LT629757">
    <property type="protein sequence ID" value="SDR75447.1"/>
    <property type="molecule type" value="Genomic_DNA"/>
</dbReference>
<organism evidence="1 2">
    <name type="scientific">Nocardioides scoriae</name>
    <dbReference type="NCBI Taxonomy" id="642780"/>
    <lineage>
        <taxon>Bacteria</taxon>
        <taxon>Bacillati</taxon>
        <taxon>Actinomycetota</taxon>
        <taxon>Actinomycetes</taxon>
        <taxon>Propionibacteriales</taxon>
        <taxon>Nocardioidaceae</taxon>
        <taxon>Nocardioides</taxon>
    </lineage>
</organism>
<dbReference type="Proteomes" id="UP000198859">
    <property type="component" value="Chromosome I"/>
</dbReference>
<keyword evidence="2" id="KW-1185">Reference proteome</keyword>
<proteinExistence type="predicted"/>
<evidence type="ECO:0000313" key="1">
    <source>
        <dbReference type="EMBL" id="SDR75447.1"/>
    </source>
</evidence>
<protein>
    <submittedName>
        <fullName evidence="1">Uncharacterized protein</fullName>
    </submittedName>
</protein>
<name>A0A1H1LM40_9ACTN</name>
<reference evidence="2" key="1">
    <citation type="submission" date="2016-10" db="EMBL/GenBank/DDBJ databases">
        <authorList>
            <person name="Varghese N."/>
            <person name="Submissions S."/>
        </authorList>
    </citation>
    <scope>NUCLEOTIDE SEQUENCE [LARGE SCALE GENOMIC DNA]</scope>
    <source>
        <strain evidence="2">DSM 22127</strain>
    </source>
</reference>
<sequence>MLHNTGATALVVMELRVAFAEGQFMVWEHTRTTLIPQSDDVQDARTPFSIAGRSTHELVAEFRGTFPGKVPVGRPHRIVVEARSSRGSGWREVLAYDLRLENFVHPVTYIVYTNEQNYLPQEELAAGVERRNKLREQWGLPDREPDTA</sequence>